<feature type="transmembrane region" description="Helical" evidence="8">
    <location>
        <begin position="1243"/>
        <end position="1262"/>
    </location>
</feature>
<feature type="domain" description="ABC3 transporter permease C-terminal" evidence="9">
    <location>
        <begin position="760"/>
        <end position="866"/>
    </location>
</feature>
<proteinExistence type="predicted"/>
<feature type="transmembrane region" description="Helical" evidence="8">
    <location>
        <begin position="806"/>
        <end position="832"/>
    </location>
</feature>
<protein>
    <submittedName>
        <fullName evidence="10">ABC transporter permease</fullName>
    </submittedName>
</protein>
<evidence type="ECO:0000256" key="1">
    <source>
        <dbReference type="ARBA" id="ARBA00004651"/>
    </source>
</evidence>
<evidence type="ECO:0000259" key="9">
    <source>
        <dbReference type="Pfam" id="PF02687"/>
    </source>
</evidence>
<name>A0A1Y3XT89_9ACTN</name>
<evidence type="ECO:0000256" key="7">
    <source>
        <dbReference type="SAM" id="MobiDB-lite"/>
    </source>
</evidence>
<keyword evidence="3 8" id="KW-0812">Transmembrane</keyword>
<gene>
    <name evidence="10" type="ORF">B5G02_04935</name>
</gene>
<dbReference type="RefSeq" id="WP_094335396.1">
    <property type="nucleotide sequence ID" value="NZ_NFIE01000009.1"/>
</dbReference>
<evidence type="ECO:0000313" key="11">
    <source>
        <dbReference type="Proteomes" id="UP000195781"/>
    </source>
</evidence>
<feature type="compositionally biased region" description="Acidic residues" evidence="7">
    <location>
        <begin position="148"/>
        <end position="157"/>
    </location>
</feature>
<comment type="subcellular location">
    <subcellularLocation>
        <location evidence="1">Cell membrane</location>
        <topology evidence="1">Multi-pass membrane protein</topology>
    </subcellularLocation>
</comment>
<organism evidence="10 11">
    <name type="scientific">[Collinsella] massiliensis</name>
    <dbReference type="NCBI Taxonomy" id="1232426"/>
    <lineage>
        <taxon>Bacteria</taxon>
        <taxon>Bacillati</taxon>
        <taxon>Actinomycetota</taxon>
        <taxon>Coriobacteriia</taxon>
        <taxon>Coriobacteriales</taxon>
        <taxon>Coriobacteriaceae</taxon>
        <taxon>Enorma</taxon>
    </lineage>
</organism>
<feature type="coiled-coil region" evidence="6">
    <location>
        <begin position="498"/>
        <end position="594"/>
    </location>
</feature>
<dbReference type="OrthoDB" id="5137249at2"/>
<feature type="transmembrane region" description="Helical" evidence="8">
    <location>
        <begin position="758"/>
        <end position="778"/>
    </location>
</feature>
<feature type="transmembrane region" description="Helical" evidence="8">
    <location>
        <begin position="852"/>
        <end position="872"/>
    </location>
</feature>
<feature type="coiled-coil region" evidence="6">
    <location>
        <begin position="666"/>
        <end position="725"/>
    </location>
</feature>
<keyword evidence="6" id="KW-0175">Coiled coil</keyword>
<dbReference type="InterPro" id="IPR003838">
    <property type="entry name" value="ABC3_permease_C"/>
</dbReference>
<feature type="domain" description="ABC3 transporter permease C-terminal" evidence="9">
    <location>
        <begin position="1157"/>
        <end position="1263"/>
    </location>
</feature>
<evidence type="ECO:0000256" key="3">
    <source>
        <dbReference type="ARBA" id="ARBA00022692"/>
    </source>
</evidence>
<keyword evidence="11" id="KW-1185">Reference proteome</keyword>
<comment type="caution">
    <text evidence="10">The sequence shown here is derived from an EMBL/GenBank/DDBJ whole genome shotgun (WGS) entry which is preliminary data.</text>
</comment>
<evidence type="ECO:0000256" key="8">
    <source>
        <dbReference type="SAM" id="Phobius"/>
    </source>
</evidence>
<dbReference type="InterPro" id="IPR038766">
    <property type="entry name" value="Membrane_comp_ABC_pdt"/>
</dbReference>
<feature type="transmembrane region" description="Helical" evidence="8">
    <location>
        <begin position="1206"/>
        <end position="1223"/>
    </location>
</feature>
<keyword evidence="2" id="KW-1003">Cell membrane</keyword>
<dbReference type="PANTHER" id="PTHR30287">
    <property type="entry name" value="MEMBRANE COMPONENT OF PREDICTED ABC SUPERFAMILY METABOLITE UPTAKE TRANSPORTER"/>
    <property type="match status" value="1"/>
</dbReference>
<dbReference type="GO" id="GO:0005886">
    <property type="term" value="C:plasma membrane"/>
    <property type="evidence" value="ECO:0007669"/>
    <property type="project" value="UniProtKB-SubCell"/>
</dbReference>
<evidence type="ECO:0000256" key="5">
    <source>
        <dbReference type="ARBA" id="ARBA00023136"/>
    </source>
</evidence>
<dbReference type="Pfam" id="PF02687">
    <property type="entry name" value="FtsX"/>
    <property type="match status" value="2"/>
</dbReference>
<evidence type="ECO:0000256" key="2">
    <source>
        <dbReference type="ARBA" id="ARBA00022475"/>
    </source>
</evidence>
<feature type="transmembrane region" description="Helical" evidence="8">
    <location>
        <begin position="1153"/>
        <end position="1173"/>
    </location>
</feature>
<sequence>MKAFTKDIVRTIRGSMKRFLSIVVICALGATMLTGLSMACIDLRAAASALYSSQHLFDISVQSTYGLTDEDIAELAAVDGVAQAEGGFEETTYTLVDGLRATITVKALLASGMNEPYVVEGRLPESADEVAVTEKYLKDSGKQIGDTLEFEDAEQDDPTGLSDEPSAGAIPGDTYTIVGTVVDPANITQPDGPVAFRASTSSDYTFFVSDRAVQDDATYTIAYLAVSGAEDLPAYSEAYDARVDEVQAHVEDLAPQRERARARAIKDEAMAEIDDQEADALAELADAESELDDAQAEIDDGLAEAQDGQRELDEQRANALAELGDAQAQIDDGRTEAQAGIEQAQSGLATIAETRAVLEEQLDKIGALESGIAQAEKAVQLAQAGVSTAQAQGAELLDGLEQIANTVGMDFSPVRDAWNNLCSYSGLEEPIELEEAFTSAVKTFRDGATGKLQQLRTDAQSYQDMLEQRLAPQIERRTQVAERREDIEERTGAIDARVAQIAARLTQIDDTLASLEEDDPARADLLTERGELAEEQRALTEEENLLASEESALAEEQDVLNAQLAAYDQLAEQLDQLNQALTSLENISDAAIDQLAQGMGRAASGAAQANAAFAQLQAIASQLPGGIEGSRQSIRDGLAQLAAQETRAQEGLDTARSALAQLDAGQRELIAQRASALAQLADAQAQLDDALAQLADGQAELDDGRATFEEERDDALAQIADARADVDAVEPATWYVQNRSGLGSYSSVDSDASSIETIANIIPVIFYIVAILVSLTTATRMVEEERTLIGLYKALGYSKARILSKYLIYTATAALIGGILGDILGFVLIPYILFYIFQAMYLLPLFSLQFNLFYAVLGIAAFVIGIAGSTFITCRADLRETPASLMRPRAPRAGSRIFLEHIRPLWRRLGFLNKVTARNLFRYKKRFAMTVFGIMGCTALLVCGFSIKNTVESLAPRQYENIYRYDLMAVTQADDFETCQALLEDSGEVRNLQALGIDNITVEFDGAKESMQLYVVPRGASIDPYVSLETLSGEPIDLDEAGVVITNNAATVLDLAQGDTAQLTTTALDEADAPVNAITRNYLGNAVYMTQDAYEELFGKPLELTGFFAHLAGDNAEQLEFADELEASEDFLSITSTAKMHQQFEKSFTLINVVVYVIIGLAAGLAFVVLFTLSTVNIGEREREIATIKVLGFRVGEVRTYINKETFVLTLIGILVGLPAGWALSESFTYILKMPSIFFDVEVAPWCYALAAAFSVVFALVVSRITNRMLDRVNMVEALKSPE</sequence>
<dbReference type="EMBL" id="NFIE01000009">
    <property type="protein sequence ID" value="OUN88733.1"/>
    <property type="molecule type" value="Genomic_DNA"/>
</dbReference>
<accession>A0A1Y3XT89</accession>
<feature type="region of interest" description="Disordered" evidence="7">
    <location>
        <begin position="144"/>
        <end position="169"/>
    </location>
</feature>
<feature type="transmembrane region" description="Helical" evidence="8">
    <location>
        <begin position="927"/>
        <end position="947"/>
    </location>
</feature>
<feature type="coiled-coil region" evidence="6">
    <location>
        <begin position="259"/>
        <end position="329"/>
    </location>
</feature>
<dbReference type="PANTHER" id="PTHR30287:SF1">
    <property type="entry name" value="INNER MEMBRANE PROTEIN"/>
    <property type="match status" value="1"/>
</dbReference>
<keyword evidence="4 8" id="KW-1133">Transmembrane helix</keyword>
<evidence type="ECO:0000313" key="10">
    <source>
        <dbReference type="EMBL" id="OUN88733.1"/>
    </source>
</evidence>
<evidence type="ECO:0000256" key="4">
    <source>
        <dbReference type="ARBA" id="ARBA00022989"/>
    </source>
</evidence>
<reference evidence="11" key="1">
    <citation type="submission" date="2017-04" db="EMBL/GenBank/DDBJ databases">
        <title>Function of individual gut microbiota members based on whole genome sequencing of pure cultures obtained from chicken caecum.</title>
        <authorList>
            <person name="Medvecky M."/>
            <person name="Cejkova D."/>
            <person name="Polansky O."/>
            <person name="Karasova D."/>
            <person name="Kubasova T."/>
            <person name="Cizek A."/>
            <person name="Rychlik I."/>
        </authorList>
    </citation>
    <scope>NUCLEOTIDE SEQUENCE [LARGE SCALE GENOMIC DNA]</scope>
    <source>
        <strain evidence="11">An5</strain>
    </source>
</reference>
<evidence type="ECO:0000256" key="6">
    <source>
        <dbReference type="SAM" id="Coils"/>
    </source>
</evidence>
<keyword evidence="5 8" id="KW-0472">Membrane</keyword>
<dbReference type="Proteomes" id="UP000195781">
    <property type="component" value="Unassembled WGS sequence"/>
</dbReference>